<keyword evidence="3" id="KW-1185">Reference proteome</keyword>
<evidence type="ECO:0000256" key="1">
    <source>
        <dbReference type="SAM" id="SignalP"/>
    </source>
</evidence>
<accession>A0A2T6BHP1</accession>
<sequence length="136" mass="14333">MYFKAISLAAALLAVAPAAASTVTLDCVMTDLARSGGWIARAALIKVDTARKSVQLLKPTPDQLNGSVRKAKLARNSGGKMVLRWVVTGTRSKSNQTTPAFNYRAMVQTDTGAVSVIAKPIGYGNDFRASGSCKIS</sequence>
<comment type="caution">
    <text evidence="2">The sequence shown here is derived from an EMBL/GenBank/DDBJ whole genome shotgun (WGS) entry which is preliminary data.</text>
</comment>
<proteinExistence type="predicted"/>
<evidence type="ECO:0000313" key="3">
    <source>
        <dbReference type="Proteomes" id="UP000243978"/>
    </source>
</evidence>
<protein>
    <submittedName>
        <fullName evidence="2">Uncharacterized protein</fullName>
    </submittedName>
</protein>
<name>A0A2T6BHP1_9RHOB</name>
<reference evidence="2 3" key="1">
    <citation type="submission" date="2018-04" db="EMBL/GenBank/DDBJ databases">
        <title>Genomic Encyclopedia of Archaeal and Bacterial Type Strains, Phase II (KMG-II): from individual species to whole genera.</title>
        <authorList>
            <person name="Goeker M."/>
        </authorList>
    </citation>
    <scope>NUCLEOTIDE SEQUENCE [LARGE SCALE GENOMIC DNA]</scope>
    <source>
        <strain evidence="2 3">DSM 100977</strain>
    </source>
</reference>
<keyword evidence="1" id="KW-0732">Signal</keyword>
<organism evidence="2 3">
    <name type="scientific">Litoreibacter ponti</name>
    <dbReference type="NCBI Taxonomy" id="1510457"/>
    <lineage>
        <taxon>Bacteria</taxon>
        <taxon>Pseudomonadati</taxon>
        <taxon>Pseudomonadota</taxon>
        <taxon>Alphaproteobacteria</taxon>
        <taxon>Rhodobacterales</taxon>
        <taxon>Roseobacteraceae</taxon>
        <taxon>Litoreibacter</taxon>
    </lineage>
</organism>
<gene>
    <name evidence="2" type="ORF">C8N43_0220</name>
</gene>
<feature type="chain" id="PRO_5015713168" evidence="1">
    <location>
        <begin position="21"/>
        <end position="136"/>
    </location>
</feature>
<feature type="signal peptide" evidence="1">
    <location>
        <begin position="1"/>
        <end position="20"/>
    </location>
</feature>
<dbReference type="Proteomes" id="UP000243978">
    <property type="component" value="Unassembled WGS sequence"/>
</dbReference>
<evidence type="ECO:0000313" key="2">
    <source>
        <dbReference type="EMBL" id="PTX55581.1"/>
    </source>
</evidence>
<dbReference type="EMBL" id="QBKS01000001">
    <property type="protein sequence ID" value="PTX55581.1"/>
    <property type="molecule type" value="Genomic_DNA"/>
</dbReference>
<dbReference type="AlphaFoldDB" id="A0A2T6BHP1"/>